<evidence type="ECO:0000313" key="1">
    <source>
        <dbReference type="EMBL" id="KJV06452.1"/>
    </source>
</evidence>
<reference evidence="2" key="1">
    <citation type="submission" date="2015-03" db="EMBL/GenBank/DDBJ databases">
        <title>Draft genome sequence of a novel methanotroph (Sn10-6) isolated from flooded ricefield rhizosphere in India.</title>
        <authorList>
            <person name="Pandit P.S."/>
            <person name="Pore S.D."/>
            <person name="Arora P."/>
            <person name="Kapse N.G."/>
            <person name="Dhakephalkar P.K."/>
            <person name="Rahalkar M.C."/>
        </authorList>
    </citation>
    <scope>NUCLEOTIDE SEQUENCE [LARGE SCALE GENOMIC DNA]</scope>
    <source>
        <strain evidence="2">Sn10-6</strain>
    </source>
</reference>
<evidence type="ECO:0000313" key="2">
    <source>
        <dbReference type="Proteomes" id="UP000033684"/>
    </source>
</evidence>
<dbReference type="AlphaFoldDB" id="A0A0F3IIF3"/>
<sequence>MLPPIKLLIPSLIVVLSGCASIVSESRQPVSISSIPDRSDFVIVNRAGTPIHNGTTPATVTLKTDAGYFKGEKYSIKFMKDNYSTQTAPLNAELNGWYWGNLVSGGFLGMFVVDPLTGAMWSLPQSKQVVLPPTQ</sequence>
<dbReference type="RefSeq" id="WP_045779291.1">
    <property type="nucleotide sequence ID" value="NZ_LAJX01000110.1"/>
</dbReference>
<protein>
    <recommendedName>
        <fullName evidence="3">PEGA domain-containing protein</fullName>
    </recommendedName>
</protein>
<organism evidence="1 2">
    <name type="scientific">Methylocucumis oryzae</name>
    <dbReference type="NCBI Taxonomy" id="1632867"/>
    <lineage>
        <taxon>Bacteria</taxon>
        <taxon>Pseudomonadati</taxon>
        <taxon>Pseudomonadota</taxon>
        <taxon>Gammaproteobacteria</taxon>
        <taxon>Methylococcales</taxon>
        <taxon>Methylococcaceae</taxon>
        <taxon>Methylocucumis</taxon>
    </lineage>
</organism>
<dbReference type="EMBL" id="LAJX01000110">
    <property type="protein sequence ID" value="KJV06452.1"/>
    <property type="molecule type" value="Genomic_DNA"/>
</dbReference>
<reference evidence="1 2" key="2">
    <citation type="journal article" date="2016" name="Microb. Ecol.">
        <title>Genome Characteristics of a Novel Type I Methanotroph (Sn10-6) Isolated from a Flooded Indian Rice Field.</title>
        <authorList>
            <person name="Rahalkar M.C."/>
            <person name="Pandit P.S."/>
            <person name="Dhakephalkar P.K."/>
            <person name="Pore S."/>
            <person name="Arora P."/>
            <person name="Kapse N."/>
        </authorList>
    </citation>
    <scope>NUCLEOTIDE SEQUENCE [LARGE SCALE GENOMIC DNA]</scope>
    <source>
        <strain evidence="1 2">Sn10-6</strain>
    </source>
</reference>
<dbReference type="PROSITE" id="PS51257">
    <property type="entry name" value="PROKAR_LIPOPROTEIN"/>
    <property type="match status" value="1"/>
</dbReference>
<comment type="caution">
    <text evidence="1">The sequence shown here is derived from an EMBL/GenBank/DDBJ whole genome shotgun (WGS) entry which is preliminary data.</text>
</comment>
<dbReference type="OrthoDB" id="194242at2"/>
<name>A0A0F3IIF3_9GAMM</name>
<keyword evidence="2" id="KW-1185">Reference proteome</keyword>
<dbReference type="PATRIC" id="fig|1632867.3.peg.359"/>
<gene>
    <name evidence="1" type="ORF">VZ94_11165</name>
</gene>
<dbReference type="Proteomes" id="UP000033684">
    <property type="component" value="Unassembled WGS sequence"/>
</dbReference>
<accession>A0A0F3IIF3</accession>
<evidence type="ECO:0008006" key="3">
    <source>
        <dbReference type="Google" id="ProtNLM"/>
    </source>
</evidence>
<proteinExistence type="predicted"/>